<dbReference type="InterPro" id="IPR011989">
    <property type="entry name" value="ARM-like"/>
</dbReference>
<comment type="catalytic activity">
    <reaction evidence="6">
        <text>L-threonyl-[protein] + ATP = O-phospho-L-threonyl-[protein] + ADP + H(+)</text>
        <dbReference type="Rhea" id="RHEA:46608"/>
        <dbReference type="Rhea" id="RHEA-COMP:11060"/>
        <dbReference type="Rhea" id="RHEA-COMP:11605"/>
        <dbReference type="ChEBI" id="CHEBI:15378"/>
        <dbReference type="ChEBI" id="CHEBI:30013"/>
        <dbReference type="ChEBI" id="CHEBI:30616"/>
        <dbReference type="ChEBI" id="CHEBI:61977"/>
        <dbReference type="ChEBI" id="CHEBI:456216"/>
        <dbReference type="EC" id="2.7.11.1"/>
    </reaction>
</comment>
<evidence type="ECO:0000256" key="6">
    <source>
        <dbReference type="RuleBase" id="RU364109"/>
    </source>
</evidence>
<keyword evidence="5" id="KW-0653">Protein transport</keyword>
<keyword evidence="6" id="KW-0547">Nucleotide-binding</keyword>
<keyword evidence="6" id="KW-0723">Serine/threonine-protein kinase</keyword>
<feature type="non-terminal residue" evidence="9">
    <location>
        <position position="1"/>
    </location>
</feature>
<feature type="domain" description="Serine/threonine-protein kinase mTOR" evidence="8">
    <location>
        <begin position="809"/>
        <end position="991"/>
    </location>
</feature>
<evidence type="ECO:0000259" key="8">
    <source>
        <dbReference type="SMART" id="SM01346"/>
    </source>
</evidence>
<proteinExistence type="inferred from homology"/>
<dbReference type="InterPro" id="IPR040122">
    <property type="entry name" value="Importin_beta"/>
</dbReference>
<evidence type="ECO:0000256" key="3">
    <source>
        <dbReference type="ARBA" id="ARBA00022490"/>
    </source>
</evidence>
<feature type="region of interest" description="Disordered" evidence="7">
    <location>
        <begin position="448"/>
        <end position="491"/>
    </location>
</feature>
<dbReference type="GO" id="GO:0005524">
    <property type="term" value="F:ATP binding"/>
    <property type="evidence" value="ECO:0007669"/>
    <property type="project" value="UniProtKB-KW"/>
</dbReference>
<sequence length="1171" mass="127757">MSSRTGGDDDTLGRYLNDLRHRSEAVRLKAAKNLRIYVEAEAREMSRGTFSNFMTETTKRIYDLVSSDEAHEKIGGIMAIDELIEVPCEDNETKTIRFANYLRMVFQQPVMEASTLMQASRALGHLARAGGSVTADFVEFELKRSIDWLQADQRGDAKRYAAVLVLKELAINAPVLFSPLIPAFFEHIWIAIQSDGKPIVREAAVEALRAVLAIIAKRNDETWLRHQWFSRISEQMSKGFRVAEAASIHGSLLVIGELLRNTGDFMEDHFEDTCQIVFAYKSHKNRPVQRATIQLLPQLAHFRPAHFVQHWLQACLAHLISVLRAGGDHYDAAFGAVGEIALAVGPAISQYTPQITELVSAALASQSKWRRGGPDTNEALRCVSKLAKAVGPSLAPQIESLVDQMFAAGLSQLLLDVLGELARSTPSLLPAVQTRLLGCIAAVLNAPPASSSQDGNGNEAAAEVATEDKASTAATAAEAGDKDAPPSAGGLATAETPVALAMSALSAFGADDPRARALVSTSVVRYFDHESPMLRREAALTVTRLLLPSAEQVAAAADRRQGQAAGGMRAVDHGGRGGSSSAYSQRVVLCQKHQLLAVAKLLRRVLVFCVSDPDPVTRRGVLQSLDLRFDPFLCEPQCVALLAHGLHDEDLLVRKAVVHIMGRLTHHNPSYVVPALRKFLIQILTELEYSVEPRHKEEATEMICTLALHAHRLIEPYVGAVARCLVRRLKEATAEGSPKLVASLLEGLGQLSEVSGHEVTPLLPELIPLLVEAMQDQHGGGASSLKREQLEQAYRALRMVVENTGCILELHERYPSLLPSLIDSLRSDAHTGHQRQQILRCIGTLGALEPARFQKLYFKSTTSDPVGGVDGRDSSTLQSLRDEGAEAKAQWPWLSSGYHYGPPGPEATEHGDLFAAHAVAALLKMLNDVSLVSQHAQVVHALMKIFTSLDQGCLPFLPQIMAAFSQVVRTLEAAERVVLLRHLAELVRIAGHRIANYLHSIFEVVGSIWQDANNGRVSDEIRRNTTLAMLLLLEEISCCRPDALKAYLGGILPSILGFLQQNHPDQRPVVLQVLRSLVVFGPSLGDFLHLVIPALASRCEQEGSPNSVREGAVRALGQLSTQLQFPHLLSRVVHPLLRLLDAPNSTNDLRLAAVDTLSQLRRAFGHESGPL</sequence>
<evidence type="ECO:0000256" key="4">
    <source>
        <dbReference type="ARBA" id="ARBA00022737"/>
    </source>
</evidence>
<keyword evidence="2" id="KW-0813">Transport</keyword>
<dbReference type="EMBL" id="CAJNNW010027504">
    <property type="protein sequence ID" value="CAE8691725.1"/>
    <property type="molecule type" value="Genomic_DNA"/>
</dbReference>
<dbReference type="GO" id="GO:0006606">
    <property type="term" value="P:protein import into nucleus"/>
    <property type="evidence" value="ECO:0007669"/>
    <property type="project" value="InterPro"/>
</dbReference>
<gene>
    <name evidence="9" type="ORF">PGLA2088_LOCUS27549</name>
</gene>
<comment type="similarity">
    <text evidence="6">Belongs to the PI3/PI4-kinase family.</text>
</comment>
<keyword evidence="3" id="KW-0963">Cytoplasm</keyword>
<dbReference type="GO" id="GO:0004674">
    <property type="term" value="F:protein serine/threonine kinase activity"/>
    <property type="evidence" value="ECO:0007669"/>
    <property type="project" value="UniProtKB-KW"/>
</dbReference>
<organism evidence="9 10">
    <name type="scientific">Polarella glacialis</name>
    <name type="common">Dinoflagellate</name>
    <dbReference type="NCBI Taxonomy" id="89957"/>
    <lineage>
        <taxon>Eukaryota</taxon>
        <taxon>Sar</taxon>
        <taxon>Alveolata</taxon>
        <taxon>Dinophyceae</taxon>
        <taxon>Suessiales</taxon>
        <taxon>Suessiaceae</taxon>
        <taxon>Polarella</taxon>
    </lineage>
</organism>
<evidence type="ECO:0000256" key="2">
    <source>
        <dbReference type="ARBA" id="ARBA00022448"/>
    </source>
</evidence>
<dbReference type="Gene3D" id="1.25.10.10">
    <property type="entry name" value="Leucine-rich Repeat Variant"/>
    <property type="match status" value="4"/>
</dbReference>
<dbReference type="PANTHER" id="PTHR10527">
    <property type="entry name" value="IMPORTIN BETA"/>
    <property type="match status" value="1"/>
</dbReference>
<dbReference type="SMART" id="SM01346">
    <property type="entry name" value="DUF3385"/>
    <property type="match status" value="1"/>
</dbReference>
<dbReference type="SUPFAM" id="SSF48371">
    <property type="entry name" value="ARM repeat"/>
    <property type="match status" value="1"/>
</dbReference>
<dbReference type="AlphaFoldDB" id="A0A813K583"/>
<comment type="subcellular location">
    <subcellularLocation>
        <location evidence="1">Cytoplasm</location>
    </subcellularLocation>
</comment>
<keyword evidence="6" id="KW-0808">Transferase</keyword>
<evidence type="ECO:0000256" key="1">
    <source>
        <dbReference type="ARBA" id="ARBA00004496"/>
    </source>
</evidence>
<evidence type="ECO:0000256" key="5">
    <source>
        <dbReference type="ARBA" id="ARBA00022927"/>
    </source>
</evidence>
<accession>A0A813K583</accession>
<dbReference type="InterPro" id="IPR024585">
    <property type="entry name" value="mTOR_dom"/>
</dbReference>
<dbReference type="EC" id="2.7.11.1" evidence="6"/>
<evidence type="ECO:0000313" key="9">
    <source>
        <dbReference type="EMBL" id="CAE8691725.1"/>
    </source>
</evidence>
<dbReference type="Proteomes" id="UP000626109">
    <property type="component" value="Unassembled WGS sequence"/>
</dbReference>
<keyword evidence="6" id="KW-0418">Kinase</keyword>
<keyword evidence="6" id="KW-0067">ATP-binding</keyword>
<name>A0A813K583_POLGL</name>
<dbReference type="Pfam" id="PF11865">
    <property type="entry name" value="mTOR_dom"/>
    <property type="match status" value="1"/>
</dbReference>
<evidence type="ECO:0000313" key="10">
    <source>
        <dbReference type="Proteomes" id="UP000626109"/>
    </source>
</evidence>
<dbReference type="InterPro" id="IPR016024">
    <property type="entry name" value="ARM-type_fold"/>
</dbReference>
<evidence type="ECO:0000256" key="7">
    <source>
        <dbReference type="SAM" id="MobiDB-lite"/>
    </source>
</evidence>
<dbReference type="GO" id="GO:0005737">
    <property type="term" value="C:cytoplasm"/>
    <property type="evidence" value="ECO:0007669"/>
    <property type="project" value="UniProtKB-SubCell"/>
</dbReference>
<reference evidence="9" key="1">
    <citation type="submission" date="2021-02" db="EMBL/GenBank/DDBJ databases">
        <authorList>
            <person name="Dougan E. K."/>
            <person name="Rhodes N."/>
            <person name="Thang M."/>
            <person name="Chan C."/>
        </authorList>
    </citation>
    <scope>NUCLEOTIDE SEQUENCE</scope>
</reference>
<protein>
    <recommendedName>
        <fullName evidence="6">Serine/threonine-protein kinase TOR</fullName>
        <ecNumber evidence="6">2.7.11.1</ecNumber>
    </recommendedName>
</protein>
<keyword evidence="4" id="KW-0677">Repeat</keyword>
<comment type="caution">
    <text evidence="9">The sequence shown here is derived from an EMBL/GenBank/DDBJ whole genome shotgun (WGS) entry which is preliminary data.</text>
</comment>